<sequence>MGGKKKTKWKKVSLAELTKEIQKNDVAPSKISNQEGFAAGLPKEEEKETFLPLTEEVTDNSAPYTIGYGEYTDGFWYPTSYVTYNPELVAPGNYFVPINSCYYYYTPEIPTVQEYVPAPYQDYSAVKDTVYLLLPTPALRPPHTQPHIATSSWQNRRRRRRNEIYADYAVIPEKPAGRYEQESNRKSVDVVSRKPNCQSNNVERMTSFSETNSLNKGNSVSETKVKRLPEPNDVNRLIPPSGNREIKDSKLSSHEEKNISPPKSLQGKKKLNACGVHTKKQPENNFSDFKDKIVLAETNTEFSVSTDPSEKIERSTGNTKKQENIRSSAEMCSNNLKPHTVNDVVDSEKKQNESEIQNINNKSTNLKNLDAFTVPAETHPPFNTKDFRNVDLSSCVEAEDNHKRDSVSLNSNASNLQPDKNSNCNVTDYNANENSCRSHSQTSLPDILSTLNKSELQGTQSSNNANSFTNEKLRNSSFSEKTNPENEINPKSKAILSQNNYVSYLLNSDTLNYEMEMELKKLTALESLQANQSIYKLAYDENVTDQSEGDSRSPSPIDPESQMPSSITNAEILIHEADSGSDAGSEDVELIPHRYESESSLHENK</sequence>
<keyword evidence="3" id="KW-1185">Reference proteome</keyword>
<name>A0A087TQH1_STEMI</name>
<feature type="region of interest" description="Disordered" evidence="1">
    <location>
        <begin position="400"/>
        <end position="426"/>
    </location>
</feature>
<feature type="compositionally biased region" description="Polar residues" evidence="1">
    <location>
        <begin position="455"/>
        <end position="481"/>
    </location>
</feature>
<feature type="region of interest" description="Disordered" evidence="1">
    <location>
        <begin position="543"/>
        <end position="605"/>
    </location>
</feature>
<accession>A0A087TQH1</accession>
<feature type="non-terminal residue" evidence="2">
    <location>
        <position position="605"/>
    </location>
</feature>
<dbReference type="AlphaFoldDB" id="A0A087TQH1"/>
<feature type="compositionally biased region" description="Basic and acidic residues" evidence="1">
    <location>
        <begin position="244"/>
        <end position="258"/>
    </location>
</feature>
<feature type="region of interest" description="Disordered" evidence="1">
    <location>
        <begin position="455"/>
        <end position="488"/>
    </location>
</feature>
<reference evidence="2 3" key="1">
    <citation type="submission" date="2013-11" db="EMBL/GenBank/DDBJ databases">
        <title>Genome sequencing of Stegodyphus mimosarum.</title>
        <authorList>
            <person name="Bechsgaard J."/>
        </authorList>
    </citation>
    <scope>NUCLEOTIDE SEQUENCE [LARGE SCALE GENOMIC DNA]</scope>
</reference>
<dbReference type="Proteomes" id="UP000054359">
    <property type="component" value="Unassembled WGS sequence"/>
</dbReference>
<gene>
    <name evidence="2" type="ORF">X975_26630</name>
</gene>
<evidence type="ECO:0000313" key="2">
    <source>
        <dbReference type="EMBL" id="KFM67360.1"/>
    </source>
</evidence>
<evidence type="ECO:0000313" key="3">
    <source>
        <dbReference type="Proteomes" id="UP000054359"/>
    </source>
</evidence>
<feature type="region of interest" description="Disordered" evidence="1">
    <location>
        <begin position="305"/>
        <end position="326"/>
    </location>
</feature>
<proteinExistence type="predicted"/>
<feature type="compositionally biased region" description="Polar residues" evidence="1">
    <location>
        <begin position="195"/>
        <end position="222"/>
    </location>
</feature>
<feature type="compositionally biased region" description="Polar residues" evidence="1">
    <location>
        <begin position="407"/>
        <end position="426"/>
    </location>
</feature>
<dbReference type="OrthoDB" id="6427651at2759"/>
<feature type="compositionally biased region" description="Basic and acidic residues" evidence="1">
    <location>
        <begin position="590"/>
        <end position="605"/>
    </location>
</feature>
<dbReference type="EMBL" id="KK116296">
    <property type="protein sequence ID" value="KFM67360.1"/>
    <property type="molecule type" value="Genomic_DNA"/>
</dbReference>
<dbReference type="OMA" id="GYRRFQV"/>
<feature type="compositionally biased region" description="Basic and acidic residues" evidence="1">
    <location>
        <begin position="176"/>
        <end position="192"/>
    </location>
</feature>
<feature type="region of interest" description="Disordered" evidence="1">
    <location>
        <begin position="176"/>
        <end position="268"/>
    </location>
</feature>
<organism evidence="2 3">
    <name type="scientific">Stegodyphus mimosarum</name>
    <name type="common">African social velvet spider</name>
    <dbReference type="NCBI Taxonomy" id="407821"/>
    <lineage>
        <taxon>Eukaryota</taxon>
        <taxon>Metazoa</taxon>
        <taxon>Ecdysozoa</taxon>
        <taxon>Arthropoda</taxon>
        <taxon>Chelicerata</taxon>
        <taxon>Arachnida</taxon>
        <taxon>Araneae</taxon>
        <taxon>Araneomorphae</taxon>
        <taxon>Entelegynae</taxon>
        <taxon>Eresoidea</taxon>
        <taxon>Eresidae</taxon>
        <taxon>Stegodyphus</taxon>
    </lineage>
</organism>
<protein>
    <submittedName>
        <fullName evidence="2">Uncharacterized protein</fullName>
    </submittedName>
</protein>
<feature type="compositionally biased region" description="Basic and acidic residues" evidence="1">
    <location>
        <begin position="308"/>
        <end position="324"/>
    </location>
</feature>
<evidence type="ECO:0000256" key="1">
    <source>
        <dbReference type="SAM" id="MobiDB-lite"/>
    </source>
</evidence>